<proteinExistence type="predicted"/>
<dbReference type="Pfam" id="PF18551">
    <property type="entry name" value="TackOD1"/>
    <property type="match status" value="1"/>
</dbReference>
<evidence type="ECO:0000313" key="2">
    <source>
        <dbReference type="EMBL" id="ANY78808.1"/>
    </source>
</evidence>
<protein>
    <recommendedName>
        <fullName evidence="1">Thaumarchaeal output domain-containing protein</fullName>
    </recommendedName>
</protein>
<reference evidence="2" key="1">
    <citation type="submission" date="2016-07" db="EMBL/GenBank/DDBJ databases">
        <title>Microvirga ossetica sp. nov. a new species of rhizobia isolated from root nodules of the legume species Vicia alpestris Steven originated from North Ossetia region in the Caucasus.</title>
        <authorList>
            <person name="Safronova V.I."/>
            <person name="Kuznetsova I.G."/>
            <person name="Sazanova A.L."/>
            <person name="Belimov A."/>
            <person name="Andronov E."/>
            <person name="Osledkin Y.S."/>
            <person name="Onishchuk O.P."/>
            <person name="Kurchak O.N."/>
            <person name="Shaposhnikov A.I."/>
            <person name="Willems A."/>
            <person name="Tikhonovich I.A."/>
        </authorList>
    </citation>
    <scope>NUCLEOTIDE SEQUENCE [LARGE SCALE GENOMIC DNA]</scope>
    <source>
        <strain evidence="2">V5/3M</strain>
    </source>
</reference>
<dbReference type="OrthoDB" id="8432393at2"/>
<dbReference type="KEGG" id="moc:BB934_11720"/>
<gene>
    <name evidence="2" type="ORF">BB934_11720</name>
</gene>
<evidence type="ECO:0000259" key="1">
    <source>
        <dbReference type="Pfam" id="PF18551"/>
    </source>
</evidence>
<accession>A0A1B2EFR3</accession>
<dbReference type="EMBL" id="CP016616">
    <property type="protein sequence ID" value="ANY78808.1"/>
    <property type="molecule type" value="Genomic_DNA"/>
</dbReference>
<name>A0A1B2EFR3_9HYPH</name>
<dbReference type="RefSeq" id="WP_099509812.1">
    <property type="nucleotide sequence ID" value="NZ_CP016616.1"/>
</dbReference>
<organism evidence="2">
    <name type="scientific">Microvirga ossetica</name>
    <dbReference type="NCBI Taxonomy" id="1882682"/>
    <lineage>
        <taxon>Bacteria</taxon>
        <taxon>Pseudomonadati</taxon>
        <taxon>Pseudomonadota</taxon>
        <taxon>Alphaproteobacteria</taxon>
        <taxon>Hyphomicrobiales</taxon>
        <taxon>Methylobacteriaceae</taxon>
        <taxon>Microvirga</taxon>
    </lineage>
</organism>
<sequence length="86" mass="9434">MPSDAIRFTCPACGSSELEATPIVHHLICAYVGPSYDFEARDGHRCPKCLRALRDHDHAAEIVGESARCRLCETEFVVPHDPVQGA</sequence>
<dbReference type="InterPro" id="IPR040572">
    <property type="entry name" value="TackOD1"/>
</dbReference>
<feature type="domain" description="Thaumarchaeal output" evidence="1">
    <location>
        <begin position="7"/>
        <end position="79"/>
    </location>
</feature>
<dbReference type="AlphaFoldDB" id="A0A1B2EFR3"/>